<keyword evidence="2" id="KW-1185">Reference proteome</keyword>
<name>A0ABP0N2U4_9DINO</name>
<dbReference type="Proteomes" id="UP001642484">
    <property type="component" value="Unassembled WGS sequence"/>
</dbReference>
<dbReference type="EMBL" id="CAXAMN010021306">
    <property type="protein sequence ID" value="CAK9057773.1"/>
    <property type="molecule type" value="Genomic_DNA"/>
</dbReference>
<sequence>MGGTWVLEQPRGSMVSWHPRIRELWRSFPKVRREALTKDHAIRPCQSHVSKSGKKVYQGTKFLKITGSKPETYPPKFGDRVSDLHEKFCSERTHLPTLPAELLQEELVAFFRGKTWGDLWDDANMYHCLRYLRGCTRLCLSDAWRAVFPSKLV</sequence>
<comment type="caution">
    <text evidence="1">The sequence shown here is derived from an EMBL/GenBank/DDBJ whole genome shotgun (WGS) entry which is preliminary data.</text>
</comment>
<organism evidence="1 2">
    <name type="scientific">Durusdinium trenchii</name>
    <dbReference type="NCBI Taxonomy" id="1381693"/>
    <lineage>
        <taxon>Eukaryota</taxon>
        <taxon>Sar</taxon>
        <taxon>Alveolata</taxon>
        <taxon>Dinophyceae</taxon>
        <taxon>Suessiales</taxon>
        <taxon>Symbiodiniaceae</taxon>
        <taxon>Durusdinium</taxon>
    </lineage>
</organism>
<gene>
    <name evidence="1" type="ORF">CCMP2556_LOCUS28482</name>
</gene>
<evidence type="ECO:0000313" key="1">
    <source>
        <dbReference type="EMBL" id="CAK9057773.1"/>
    </source>
</evidence>
<evidence type="ECO:0000313" key="2">
    <source>
        <dbReference type="Proteomes" id="UP001642484"/>
    </source>
</evidence>
<proteinExistence type="predicted"/>
<reference evidence="1 2" key="1">
    <citation type="submission" date="2024-02" db="EMBL/GenBank/DDBJ databases">
        <authorList>
            <person name="Chen Y."/>
            <person name="Shah S."/>
            <person name="Dougan E. K."/>
            <person name="Thang M."/>
            <person name="Chan C."/>
        </authorList>
    </citation>
    <scope>NUCLEOTIDE SEQUENCE [LARGE SCALE GENOMIC DNA]</scope>
</reference>
<protein>
    <submittedName>
        <fullName evidence="1">Uncharacterized protein</fullName>
    </submittedName>
</protein>
<accession>A0ABP0N2U4</accession>